<dbReference type="InterPro" id="IPR013087">
    <property type="entry name" value="Znf_C2H2_type"/>
</dbReference>
<feature type="region of interest" description="Disordered" evidence="9">
    <location>
        <begin position="357"/>
        <end position="399"/>
    </location>
</feature>
<dbReference type="InterPro" id="IPR040025">
    <property type="entry name" value="Znf622/Rei1/Reh1"/>
</dbReference>
<protein>
    <recommendedName>
        <fullName evidence="10">EF-hand domain-containing protein</fullName>
    </recommendedName>
</protein>
<dbReference type="SUPFAM" id="SSF47473">
    <property type="entry name" value="EF-hand"/>
    <property type="match status" value="1"/>
</dbReference>
<feature type="domain" description="EF-hand" evidence="10">
    <location>
        <begin position="268"/>
        <end position="303"/>
    </location>
</feature>
<evidence type="ECO:0000256" key="6">
    <source>
        <dbReference type="ARBA" id="ARBA00022833"/>
    </source>
</evidence>
<dbReference type="PROSITE" id="PS00028">
    <property type="entry name" value="ZINC_FINGER_C2H2_1"/>
    <property type="match status" value="2"/>
</dbReference>
<dbReference type="InterPro" id="IPR041661">
    <property type="entry name" value="ZN622/Rei1/Reh1_Znf-C2H2"/>
</dbReference>
<evidence type="ECO:0000313" key="11">
    <source>
        <dbReference type="EMBL" id="CAE4656600.1"/>
    </source>
</evidence>
<feature type="region of interest" description="Disordered" evidence="9">
    <location>
        <begin position="91"/>
        <end position="129"/>
    </location>
</feature>
<proteinExistence type="inferred from homology"/>
<organism evidence="11">
    <name type="scientific">Alexandrium monilatum</name>
    <dbReference type="NCBI Taxonomy" id="311494"/>
    <lineage>
        <taxon>Eukaryota</taxon>
        <taxon>Sar</taxon>
        <taxon>Alveolata</taxon>
        <taxon>Dinophyceae</taxon>
        <taxon>Gonyaulacales</taxon>
        <taxon>Pyrocystaceae</taxon>
        <taxon>Alexandrium</taxon>
    </lineage>
</organism>
<keyword evidence="5" id="KW-0677">Repeat</keyword>
<dbReference type="AlphaFoldDB" id="A0A7S4SUI8"/>
<dbReference type="InterPro" id="IPR018247">
    <property type="entry name" value="EF_Hand_1_Ca_BS"/>
</dbReference>
<dbReference type="PANTHER" id="PTHR13182">
    <property type="entry name" value="ZINC FINGER PROTEIN 622"/>
    <property type="match status" value="1"/>
</dbReference>
<evidence type="ECO:0000256" key="5">
    <source>
        <dbReference type="ARBA" id="ARBA00022737"/>
    </source>
</evidence>
<keyword evidence="2" id="KW-0963">Cytoplasm</keyword>
<dbReference type="InterPro" id="IPR002048">
    <property type="entry name" value="EF_hand_dom"/>
</dbReference>
<dbReference type="PROSITE" id="PS50222">
    <property type="entry name" value="EF_HAND_2"/>
    <property type="match status" value="1"/>
</dbReference>
<dbReference type="Pfam" id="PF12756">
    <property type="entry name" value="zf-C2H2_2"/>
    <property type="match status" value="1"/>
</dbReference>
<comment type="similarity">
    <text evidence="8">Belongs to the REI1 family.</text>
</comment>
<dbReference type="GO" id="GO:0042273">
    <property type="term" value="P:ribosomal large subunit biogenesis"/>
    <property type="evidence" value="ECO:0007669"/>
    <property type="project" value="TreeGrafter"/>
</dbReference>
<evidence type="ECO:0000256" key="8">
    <source>
        <dbReference type="ARBA" id="ARBA00034126"/>
    </source>
</evidence>
<dbReference type="PANTHER" id="PTHR13182:SF8">
    <property type="entry name" value="CYTOPLASMIC 60S SUBUNIT BIOGENESIS FACTOR ZNF622"/>
    <property type="match status" value="1"/>
</dbReference>
<evidence type="ECO:0000256" key="4">
    <source>
        <dbReference type="ARBA" id="ARBA00022723"/>
    </source>
</evidence>
<feature type="compositionally biased region" description="Acidic residues" evidence="9">
    <location>
        <begin position="376"/>
        <end position="395"/>
    </location>
</feature>
<evidence type="ECO:0000256" key="2">
    <source>
        <dbReference type="ARBA" id="ARBA00022490"/>
    </source>
</evidence>
<dbReference type="GO" id="GO:0008270">
    <property type="term" value="F:zinc ion binding"/>
    <property type="evidence" value="ECO:0007669"/>
    <property type="project" value="InterPro"/>
</dbReference>
<gene>
    <name evidence="11" type="ORF">AMON00008_LOCUS56952</name>
</gene>
<keyword evidence="4" id="KW-0479">Metal-binding</keyword>
<evidence type="ECO:0000256" key="9">
    <source>
        <dbReference type="SAM" id="MobiDB-lite"/>
    </source>
</evidence>
<dbReference type="GO" id="GO:0005737">
    <property type="term" value="C:cytoplasm"/>
    <property type="evidence" value="ECO:0007669"/>
    <property type="project" value="UniProtKB-SubCell"/>
</dbReference>
<evidence type="ECO:0000256" key="3">
    <source>
        <dbReference type="ARBA" id="ARBA00022517"/>
    </source>
</evidence>
<dbReference type="InterPro" id="IPR011992">
    <property type="entry name" value="EF-hand-dom_pair"/>
</dbReference>
<name>A0A7S4SUI8_9DINO</name>
<dbReference type="SMART" id="SM00451">
    <property type="entry name" value="ZnF_U1"/>
    <property type="match status" value="2"/>
</dbReference>
<evidence type="ECO:0000256" key="7">
    <source>
        <dbReference type="ARBA" id="ARBA00022837"/>
    </source>
</evidence>
<dbReference type="SMART" id="SM00355">
    <property type="entry name" value="ZnF_C2H2"/>
    <property type="match status" value="2"/>
</dbReference>
<dbReference type="GO" id="GO:0003676">
    <property type="term" value="F:nucleic acid binding"/>
    <property type="evidence" value="ECO:0007669"/>
    <property type="project" value="InterPro"/>
</dbReference>
<sequence>MAIHLDPRSPPPARPRTMTTVDFCPPSVALQSPALAPAAAADFTCAACSESFSSAVEQRAHCKSERHVYNTKRRLNGLKPISQEAWERKLREARAGTEQSKGTSHLKAKKASRKESSDTVGDGGQSQSTEVTLVATGAAKEEEWTPGCSLFDRRRFKSLDECLAYMWKTYNFSVPDREYCTDVPGLLSFLRQKISEPPHACIFCNRPFPDEGGVRRHMLDKNHTRIGTEARSRRGNINAAGSEELRTELEEFYDYHGSTREITERIKEPRQKVGAVLRFFDADSDGYLNQQELAQVWAATTGLELTEAQYLGACGKAGAEPGQGLDEAALHALYRQGLADLDADFAVLQDLLTQKLKHKGSSENEEKEGDAKEKEAEDEDDDEDEEGEEEEDDDISSCGTEIVECDDEDEFAEVMRILGLQPATLNESGDLRLPSGGVAVHRDVAYIWRQRGQRLGQLALSGAKKGRTPLMLSNKAAAAGQLAPTKRQQALQGKRIIAVLRQQHKSELRLGLQQNILQTRKGLKVRTAYGDASGGR</sequence>
<keyword evidence="3" id="KW-0690">Ribosome biogenesis</keyword>
<feature type="compositionally biased region" description="Basic and acidic residues" evidence="9">
    <location>
        <begin position="360"/>
        <end position="375"/>
    </location>
</feature>
<dbReference type="PROSITE" id="PS00018">
    <property type="entry name" value="EF_HAND_1"/>
    <property type="match status" value="1"/>
</dbReference>
<dbReference type="GO" id="GO:0030687">
    <property type="term" value="C:preribosome, large subunit precursor"/>
    <property type="evidence" value="ECO:0007669"/>
    <property type="project" value="TreeGrafter"/>
</dbReference>
<comment type="subcellular location">
    <subcellularLocation>
        <location evidence="1">Cytoplasm</location>
    </subcellularLocation>
</comment>
<dbReference type="GO" id="GO:0005509">
    <property type="term" value="F:calcium ion binding"/>
    <property type="evidence" value="ECO:0007669"/>
    <property type="project" value="InterPro"/>
</dbReference>
<dbReference type="InterPro" id="IPR003604">
    <property type="entry name" value="Matrin/U1-like-C_Znf_C2H2"/>
</dbReference>
<accession>A0A7S4SUI8</accession>
<evidence type="ECO:0000256" key="1">
    <source>
        <dbReference type="ARBA" id="ARBA00004496"/>
    </source>
</evidence>
<reference evidence="11" key="1">
    <citation type="submission" date="2021-01" db="EMBL/GenBank/DDBJ databases">
        <authorList>
            <person name="Corre E."/>
            <person name="Pelletier E."/>
            <person name="Niang G."/>
            <person name="Scheremetjew M."/>
            <person name="Finn R."/>
            <person name="Kale V."/>
            <person name="Holt S."/>
            <person name="Cochrane G."/>
            <person name="Meng A."/>
            <person name="Brown T."/>
            <person name="Cohen L."/>
        </authorList>
    </citation>
    <scope>NUCLEOTIDE SEQUENCE</scope>
    <source>
        <strain evidence="11">CCMP3105</strain>
    </source>
</reference>
<evidence type="ECO:0000259" key="10">
    <source>
        <dbReference type="PROSITE" id="PS50222"/>
    </source>
</evidence>
<keyword evidence="7" id="KW-0106">Calcium</keyword>
<keyword evidence="6" id="KW-0862">Zinc</keyword>
<dbReference type="EMBL" id="HBNR01079790">
    <property type="protein sequence ID" value="CAE4656600.1"/>
    <property type="molecule type" value="Transcribed_RNA"/>
</dbReference>